<evidence type="ECO:0000256" key="1">
    <source>
        <dbReference type="ARBA" id="ARBA00006611"/>
    </source>
</evidence>
<dbReference type="Gene3D" id="3.40.50.300">
    <property type="entry name" value="P-loop containing nucleotide triphosphate hydrolases"/>
    <property type="match status" value="1"/>
</dbReference>
<dbReference type="Pfam" id="PF00437">
    <property type="entry name" value="T2SSE"/>
    <property type="match status" value="1"/>
</dbReference>
<protein>
    <submittedName>
        <fullName evidence="4">Flp pilus assembly protein, ATPase CpaF</fullName>
    </submittedName>
</protein>
<gene>
    <name evidence="4" type="primary">txxe 2665-cpaF</name>
    <name evidence="4" type="ORF">TXXE_18350</name>
</gene>
<dbReference type="PANTHER" id="PTHR30486:SF6">
    <property type="entry name" value="TYPE IV PILUS RETRACTATION ATPASE PILT"/>
    <property type="match status" value="1"/>
</dbReference>
<feature type="region of interest" description="Disordered" evidence="2">
    <location>
        <begin position="409"/>
        <end position="438"/>
    </location>
</feature>
<dbReference type="PANTHER" id="PTHR30486">
    <property type="entry name" value="TWITCHING MOTILITY PROTEIN PILT"/>
    <property type="match status" value="1"/>
</dbReference>
<dbReference type="CDD" id="cd01130">
    <property type="entry name" value="VirB11-like_ATPase"/>
    <property type="match status" value="1"/>
</dbReference>
<dbReference type="SUPFAM" id="SSF52540">
    <property type="entry name" value="P-loop containing nucleoside triphosphate hydrolases"/>
    <property type="match status" value="1"/>
</dbReference>
<feature type="domain" description="Bacterial type II secretion system protein E" evidence="3">
    <location>
        <begin position="68"/>
        <end position="345"/>
    </location>
</feature>
<dbReference type="InterPro" id="IPR027417">
    <property type="entry name" value="P-loop_NTPase"/>
</dbReference>
<accession>A0ABM8V902</accession>
<sequence>MIGDREVRMLRERVRSRINMHEELSDDRLTNIIESVVFEWARDKPLTAADKHQAVRRLFHAFRGLDLLQPLMDDPTVTEIMINGHEHIFIERSGRIMRYPGAFESRERLEELIQTIVGSVNRAVNETNPIVDARLMDGSRVHVVLPPVSIRGPTVTIRKFPERPMLMDDLIARGSLTEEAADWLSRLVRAKYNVFVCGGTGTGKTTFLNALAHCIPADERIVTIEDSAELQISGIPNLVSLETRNANPEGRGEIPIRALVKASLRMRPDRIIVGEVRGGEALDMLQAMNTGHDGSMSTGHGNSPRDMLSRLESMVLSQADLPLAVVRNQIASGIDLLIHLTRLVDGRRCVSEIVEMAGIRGGEYELNVLFTRGLGDAEDRRDGKRNEAGELRRTGNPLIRARKLRLAGIADPSRGASPPEAAEQQAGDAAPEEAGQYA</sequence>
<feature type="region of interest" description="Disordered" evidence="2">
    <location>
        <begin position="376"/>
        <end position="396"/>
    </location>
</feature>
<dbReference type="InterPro" id="IPR050921">
    <property type="entry name" value="T4SS_GSP_E_ATPase"/>
</dbReference>
<dbReference type="EMBL" id="CAJRAY010000095">
    <property type="protein sequence ID" value="CAG5092565.1"/>
    <property type="molecule type" value="Genomic_DNA"/>
</dbReference>
<name>A0ABM8V902_THEXY</name>
<dbReference type="InterPro" id="IPR001482">
    <property type="entry name" value="T2SS/T4SS_dom"/>
</dbReference>
<feature type="compositionally biased region" description="Basic and acidic residues" evidence="2">
    <location>
        <begin position="376"/>
        <end position="393"/>
    </location>
</feature>
<proteinExistence type="inferred from homology"/>
<reference evidence="4 5" key="1">
    <citation type="submission" date="2021-04" db="EMBL/GenBank/DDBJ databases">
        <authorList>
            <person name="Rakotoarivonina H."/>
        </authorList>
    </citation>
    <scope>NUCLEOTIDE SEQUENCE [LARGE SCALE GENOMIC DNA]</scope>
    <source>
        <strain evidence="4 5">XE</strain>
    </source>
</reference>
<comment type="similarity">
    <text evidence="1">Belongs to the GSP E family.</text>
</comment>
<dbReference type="Gene3D" id="3.30.450.380">
    <property type="match status" value="1"/>
</dbReference>
<organism evidence="4 5">
    <name type="scientific">Thermobacillus xylanilyticus</name>
    <dbReference type="NCBI Taxonomy" id="76633"/>
    <lineage>
        <taxon>Bacteria</taxon>
        <taxon>Bacillati</taxon>
        <taxon>Bacillota</taxon>
        <taxon>Bacilli</taxon>
        <taxon>Bacillales</taxon>
        <taxon>Paenibacillaceae</taxon>
        <taxon>Thermobacillus</taxon>
    </lineage>
</organism>
<evidence type="ECO:0000256" key="2">
    <source>
        <dbReference type="SAM" id="MobiDB-lite"/>
    </source>
</evidence>
<comment type="caution">
    <text evidence="4">The sequence shown here is derived from an EMBL/GenBank/DDBJ whole genome shotgun (WGS) entry which is preliminary data.</text>
</comment>
<evidence type="ECO:0000313" key="5">
    <source>
        <dbReference type="Proteomes" id="UP000681526"/>
    </source>
</evidence>
<keyword evidence="5" id="KW-1185">Reference proteome</keyword>
<evidence type="ECO:0000259" key="3">
    <source>
        <dbReference type="Pfam" id="PF00437"/>
    </source>
</evidence>
<dbReference type="RefSeq" id="WP_244860674.1">
    <property type="nucleotide sequence ID" value="NZ_CAJRAY010000095.1"/>
</dbReference>
<evidence type="ECO:0000313" key="4">
    <source>
        <dbReference type="EMBL" id="CAG5092565.1"/>
    </source>
</evidence>
<dbReference type="Proteomes" id="UP000681526">
    <property type="component" value="Unassembled WGS sequence"/>
</dbReference>